<gene>
    <name evidence="1" type="ORF">C8N25_118102</name>
</gene>
<proteinExistence type="predicted"/>
<keyword evidence="2" id="KW-1185">Reference proteome</keyword>
<sequence>MSNLKQIIRHRDNGMALQTISKTLGISPNRVKKYLQLVDSKALTYGELLIKNDEELDVLLSDPDQISEQRPVAGALIMQSVLPYRLDQLYPNPY</sequence>
<reference evidence="1 2" key="1">
    <citation type="submission" date="2018-08" db="EMBL/GenBank/DDBJ databases">
        <title>Genomic Encyclopedia of Archaeal and Bacterial Type Strains, Phase II (KMG-II): from individual species to whole genera.</title>
        <authorList>
            <person name="Goeker M."/>
        </authorList>
    </citation>
    <scope>NUCLEOTIDE SEQUENCE [LARGE SCALE GENOMIC DNA]</scope>
    <source>
        <strain evidence="1 2">DSM 15986</strain>
    </source>
</reference>
<dbReference type="Proteomes" id="UP000256405">
    <property type="component" value="Unassembled WGS sequence"/>
</dbReference>
<accession>A0A3E0DNT5</accession>
<evidence type="ECO:0000313" key="1">
    <source>
        <dbReference type="EMBL" id="REG83457.1"/>
    </source>
</evidence>
<dbReference type="OrthoDB" id="3193769at2"/>
<dbReference type="EMBL" id="QUNF01000018">
    <property type="protein sequence ID" value="REG83457.1"/>
    <property type="molecule type" value="Genomic_DNA"/>
</dbReference>
<evidence type="ECO:0000313" key="2">
    <source>
        <dbReference type="Proteomes" id="UP000256405"/>
    </source>
</evidence>
<dbReference type="RefSeq" id="WP_140160646.1">
    <property type="nucleotide sequence ID" value="NZ_MSSW01000086.1"/>
</dbReference>
<name>A0A3E0DNT5_9BACT</name>
<dbReference type="AlphaFoldDB" id="A0A3E0DNT5"/>
<evidence type="ECO:0008006" key="3">
    <source>
        <dbReference type="Google" id="ProtNLM"/>
    </source>
</evidence>
<comment type="caution">
    <text evidence="1">The sequence shown here is derived from an EMBL/GenBank/DDBJ whole genome shotgun (WGS) entry which is preliminary data.</text>
</comment>
<organism evidence="1 2">
    <name type="scientific">Algoriphagus antarcticus</name>
    <dbReference type="NCBI Taxonomy" id="238540"/>
    <lineage>
        <taxon>Bacteria</taxon>
        <taxon>Pseudomonadati</taxon>
        <taxon>Bacteroidota</taxon>
        <taxon>Cytophagia</taxon>
        <taxon>Cytophagales</taxon>
        <taxon>Cyclobacteriaceae</taxon>
        <taxon>Algoriphagus</taxon>
    </lineage>
</organism>
<protein>
    <recommendedName>
        <fullName evidence="3">Homeodomain-like domain-containing protein</fullName>
    </recommendedName>
</protein>